<keyword evidence="2" id="KW-1185">Reference proteome</keyword>
<sequence>MNTLRSFPSTFLCTAYSSEASHIPSLIQIATRATSLAIFQANLRWRRLNEVIDDLQRQILQWNDIPPKLKRAISDGLNEAFRELKRWNEKHVQMFPEAPKFAKRKAKIECCASKRVHRGEHLRLFHRSIVWRPFTYYINDLATAKKIIKNECGDWPLMKFQFACCYAMEDLLEDEFLFDKIRRKTFKKQLDDHCAYNFWLRVLDNREEWHRLYRPDRILVDQCLLQVFRFAMFYGYFELVRRLWDGLAENQQEAIGFLYWKKICFRAEHRELTRFLCERLCRINPQGMIRLTWDSFYYKVYKTLDEDGLTPEEQLDNFRKLECLLENWCDHLRSSILARENFRAITDTFLYNRPEAFSLFLDYLDRHQLGRARELVDRVYDRKRTKEFKDLRQMILRRQQTIE</sequence>
<evidence type="ECO:0000313" key="2">
    <source>
        <dbReference type="Proteomes" id="UP001201812"/>
    </source>
</evidence>
<gene>
    <name evidence="1" type="ORF">DdX_02780</name>
</gene>
<proteinExistence type="predicted"/>
<reference evidence="1" key="1">
    <citation type="submission" date="2022-01" db="EMBL/GenBank/DDBJ databases">
        <title>Genome Sequence Resource for Two Populations of Ditylenchus destructor, the Migratory Endoparasitic Phytonematode.</title>
        <authorList>
            <person name="Zhang H."/>
            <person name="Lin R."/>
            <person name="Xie B."/>
        </authorList>
    </citation>
    <scope>NUCLEOTIDE SEQUENCE</scope>
    <source>
        <strain evidence="1">BazhouSP</strain>
    </source>
</reference>
<dbReference type="EMBL" id="JAKKPZ010000002">
    <property type="protein sequence ID" value="KAI1726086.1"/>
    <property type="molecule type" value="Genomic_DNA"/>
</dbReference>
<dbReference type="Proteomes" id="UP001201812">
    <property type="component" value="Unassembled WGS sequence"/>
</dbReference>
<name>A0AAD4NGT5_9BILA</name>
<dbReference type="AlphaFoldDB" id="A0AAD4NGT5"/>
<evidence type="ECO:0000313" key="1">
    <source>
        <dbReference type="EMBL" id="KAI1726086.1"/>
    </source>
</evidence>
<comment type="caution">
    <text evidence="1">The sequence shown here is derived from an EMBL/GenBank/DDBJ whole genome shotgun (WGS) entry which is preliminary data.</text>
</comment>
<organism evidence="1 2">
    <name type="scientific">Ditylenchus destructor</name>
    <dbReference type="NCBI Taxonomy" id="166010"/>
    <lineage>
        <taxon>Eukaryota</taxon>
        <taxon>Metazoa</taxon>
        <taxon>Ecdysozoa</taxon>
        <taxon>Nematoda</taxon>
        <taxon>Chromadorea</taxon>
        <taxon>Rhabditida</taxon>
        <taxon>Tylenchina</taxon>
        <taxon>Tylenchomorpha</taxon>
        <taxon>Sphaerularioidea</taxon>
        <taxon>Anguinidae</taxon>
        <taxon>Anguininae</taxon>
        <taxon>Ditylenchus</taxon>
    </lineage>
</organism>
<accession>A0AAD4NGT5</accession>
<protein>
    <submittedName>
        <fullName evidence="1">Uncharacterized protein</fullName>
    </submittedName>
</protein>